<dbReference type="AlphaFoldDB" id="B6AMU8"/>
<evidence type="ECO:0000313" key="4">
    <source>
        <dbReference type="EMBL" id="EDZ39805.1"/>
    </source>
</evidence>
<dbReference type="REBASE" id="38805">
    <property type="entry name" value="LspGORFAP"/>
</dbReference>
<dbReference type="SUPFAM" id="SSF52540">
    <property type="entry name" value="P-loop containing nucleoside triphosphate hydrolases"/>
    <property type="match status" value="1"/>
</dbReference>
<gene>
    <name evidence="4" type="ORF">CGL2_11181072</name>
</gene>
<dbReference type="SMART" id="SM00490">
    <property type="entry name" value="HELICc"/>
    <property type="match status" value="1"/>
</dbReference>
<feature type="domain" description="Helicase C-terminal" evidence="3">
    <location>
        <begin position="547"/>
        <end position="711"/>
    </location>
</feature>
<dbReference type="Pfam" id="PF11907">
    <property type="entry name" value="DUF3427"/>
    <property type="match status" value="1"/>
</dbReference>
<protein>
    <submittedName>
        <fullName evidence="4">Putative helicase</fullName>
    </submittedName>
</protein>
<dbReference type="GO" id="GO:0003677">
    <property type="term" value="F:DNA binding"/>
    <property type="evidence" value="ECO:0007669"/>
    <property type="project" value="InterPro"/>
</dbReference>
<keyword evidence="4" id="KW-0547">Nucleotide-binding</keyword>
<dbReference type="CDD" id="cd09203">
    <property type="entry name" value="PLDc_N_DEXD_b1"/>
    <property type="match status" value="1"/>
</dbReference>
<dbReference type="CDD" id="cd18032">
    <property type="entry name" value="DEXHc_RE_I_III_res"/>
    <property type="match status" value="1"/>
</dbReference>
<dbReference type="SUPFAM" id="SSF56024">
    <property type="entry name" value="Phospholipase D/nuclease"/>
    <property type="match status" value="1"/>
</dbReference>
<reference evidence="4" key="2">
    <citation type="journal article" date="2008" name="PLoS Biol.">
        <title>Population genomic analysis of strain variation in Leptospirillum group II bacteria involved in acid mine drainage formation.</title>
        <authorList>
            <person name="Simmons S.L."/>
            <person name="Dibartolo G."/>
            <person name="Denef V.J."/>
            <person name="Goltsman D.S."/>
            <person name="Thelen M.P."/>
            <person name="Banfield J.F."/>
        </authorList>
    </citation>
    <scope>NUCLEOTIDE SEQUENCE [LARGE SCALE GENOMIC DNA]</scope>
</reference>
<dbReference type="EMBL" id="DS995259">
    <property type="protein sequence ID" value="EDZ39805.1"/>
    <property type="molecule type" value="Genomic_DNA"/>
</dbReference>
<keyword evidence="4" id="KW-0067">ATP-binding</keyword>
<dbReference type="PROSITE" id="PS50035">
    <property type="entry name" value="PLD"/>
    <property type="match status" value="1"/>
</dbReference>
<feature type="domain" description="PLD phosphodiesterase" evidence="1">
    <location>
        <begin position="218"/>
        <end position="249"/>
    </location>
</feature>
<name>B6AMU8_9BACT</name>
<dbReference type="Gene3D" id="3.40.50.300">
    <property type="entry name" value="P-loop containing nucleotide triphosphate hydrolases"/>
    <property type="match status" value="2"/>
</dbReference>
<keyword evidence="4" id="KW-0378">Hydrolase</keyword>
<dbReference type="InterPro" id="IPR001736">
    <property type="entry name" value="PLipase_D/transphosphatidylase"/>
</dbReference>
<dbReference type="PANTHER" id="PTHR47962">
    <property type="entry name" value="ATP-DEPENDENT HELICASE LHR-RELATED-RELATED"/>
    <property type="match status" value="1"/>
</dbReference>
<dbReference type="Pfam" id="PF13091">
    <property type="entry name" value="PLDc_2"/>
    <property type="match status" value="1"/>
</dbReference>
<accession>B6AMU8</accession>
<evidence type="ECO:0000259" key="1">
    <source>
        <dbReference type="PROSITE" id="PS50035"/>
    </source>
</evidence>
<evidence type="ECO:0000259" key="2">
    <source>
        <dbReference type="PROSITE" id="PS51192"/>
    </source>
</evidence>
<dbReference type="Pfam" id="PF04851">
    <property type="entry name" value="ResIII"/>
    <property type="match status" value="1"/>
</dbReference>
<dbReference type="InterPro" id="IPR052511">
    <property type="entry name" value="ATP-dep_Helicase"/>
</dbReference>
<dbReference type="InterPro" id="IPR025202">
    <property type="entry name" value="PLD-like_dom"/>
</dbReference>
<dbReference type="SMART" id="SM00487">
    <property type="entry name" value="DEXDc"/>
    <property type="match status" value="1"/>
</dbReference>
<dbReference type="GO" id="GO:0004386">
    <property type="term" value="F:helicase activity"/>
    <property type="evidence" value="ECO:0007669"/>
    <property type="project" value="UniProtKB-KW"/>
</dbReference>
<feature type="domain" description="Helicase ATP-binding" evidence="2">
    <location>
        <begin position="334"/>
        <end position="488"/>
    </location>
</feature>
<keyword evidence="4" id="KW-0347">Helicase</keyword>
<dbReference type="CDD" id="cd18799">
    <property type="entry name" value="SF2_C_EcoAI-like"/>
    <property type="match status" value="1"/>
</dbReference>
<dbReference type="PANTHER" id="PTHR47962:SF7">
    <property type="entry name" value="MITOCHONDRIAL ATP-DEPENDENT HELICASE IRC3-RELATED"/>
    <property type="match status" value="1"/>
</dbReference>
<reference evidence="4" key="1">
    <citation type="journal article" date="2004" name="Nature">
        <title>Community structure and metabolism through reconstruction of microbial genomes from the environment.</title>
        <authorList>
            <person name="Tyson G.W."/>
            <person name="Chapman J."/>
            <person name="Hugenholtz P."/>
            <person name="Allen E.E."/>
            <person name="Ram R.J."/>
            <person name="Richardson P.M."/>
            <person name="Solovyev V.V."/>
            <person name="Rubin E.M."/>
            <person name="Rokhsar D.S."/>
            <person name="Banfield J.F."/>
        </authorList>
    </citation>
    <scope>NUCLEOTIDE SEQUENCE [LARGE SCALE GENOMIC DNA]</scope>
</reference>
<dbReference type="PROSITE" id="PS51192">
    <property type="entry name" value="HELICASE_ATP_BIND_1"/>
    <property type="match status" value="1"/>
</dbReference>
<organism evidence="4">
    <name type="scientific">Leptospirillum sp. Group II '5-way CG'</name>
    <dbReference type="NCBI Taxonomy" id="419541"/>
    <lineage>
        <taxon>Bacteria</taxon>
        <taxon>Pseudomonadati</taxon>
        <taxon>Nitrospirota</taxon>
        <taxon>Nitrospiria</taxon>
        <taxon>Nitrospirales</taxon>
        <taxon>Nitrospiraceae</taxon>
        <taxon>Leptospirillum</taxon>
    </lineage>
</organism>
<dbReference type="PROSITE" id="PS51194">
    <property type="entry name" value="HELICASE_CTER"/>
    <property type="match status" value="1"/>
</dbReference>
<dbReference type="InterPro" id="IPR001650">
    <property type="entry name" value="Helicase_C-like"/>
</dbReference>
<evidence type="ECO:0000259" key="3">
    <source>
        <dbReference type="PROSITE" id="PS51194"/>
    </source>
</evidence>
<dbReference type="Gene3D" id="3.30.870.10">
    <property type="entry name" value="Endonuclease Chain A"/>
    <property type="match status" value="1"/>
</dbReference>
<dbReference type="InterPro" id="IPR027417">
    <property type="entry name" value="P-loop_NTPase"/>
</dbReference>
<proteinExistence type="predicted"/>
<sequence>MSSPEEEFLPPGLYERLVDRLLEKRVGELESAGLKVDRVSVGSAELPFLLSRYLEKRLLSGLRELSGESPDNLRIAFANQILSLLAALSPGESPPELFSPASMIVSVPPVFSGGPAVLEPPLTGLSESTLLTGAPDDPSLLSELDKEIRSADRIDILMSFIKWSGLRILRPALMEATSRGTVPVRVLTTTYLGATEIACLDFLSALPGTEVRISFDEHRTRLHAKAWLFERKSGFSTAYVGSSNISNPALTSGLEWNLKVTMEDQPGVLEKIRGTFETYWNEASTFVPYSSEKKADVQKILSRSRSRDDFSDTIPFDIRPYPFQEEVLDRLEAEREVHGSFRNLVVSATGTGKTVIAAFDFRRFREQKPDATFLFVAHRQEILEQSLKQFRHILEDRNFGELWVAGSRPVHGQHVFASIQSLDRAAVGRISPEQFDYVVIDEIHHGMAPTYRRLLETLKPRILLGLTATPERSDGLDVRRYFNDRMAADIRLGEAIDRNLLCPFHYFGVTDSVDYRNLRWERGQYDRRDLEHVLTGNDLRNRSVLRALREYCPDLSEVRGIGFCVGVRHAQEMSDLFNRAGIPSASLSADSSREVRDAVSAKISSGEWKFIFVVDLYNEGIDIPVVDTVLFLRPTESLTIFLQQLGRGLRQRRGKTHLTVLDFVGHMHEKFDCASRLSALSGQPSYRIRKEVEEGFPHLPAGCVIQLERVARDHVLENIRKSLSLRRGSWVEKVREMAGDLKRPPRLREFFQAFRPPLPALYRKEGQVFRGWKRFLVEAGVIPDFSDPDESILTRGIGRMVHLSAGRYPDLLRGMAGGEPVGELEARFPPRQFLMAHYALWGETPEKTGLGKVSETVQKLRKNPVLCDELQELLELARDLALFPVFKTARTEDIPLDVHGTYTRDEILAAAGLFGFDRRVEVREGVRFVPEAKLDLLFVTLDKSEKEYSPSTMYEDYALSDRLFHWQSQSTTNERSSTGQRYIHHQKTGHRIFLFLRKKKKTADRPFAVSEPYVFAGPVFYRSHQGSRPMTVIWELAFPLPAHLFRESARLGVRI</sequence>
<dbReference type="InterPro" id="IPR021835">
    <property type="entry name" value="DUF3427"/>
</dbReference>
<dbReference type="InterPro" id="IPR014001">
    <property type="entry name" value="Helicase_ATP-bd"/>
</dbReference>
<dbReference type="InterPro" id="IPR006935">
    <property type="entry name" value="Helicase/UvrB_N"/>
</dbReference>
<dbReference type="GO" id="GO:0005524">
    <property type="term" value="F:ATP binding"/>
    <property type="evidence" value="ECO:0007669"/>
    <property type="project" value="InterPro"/>
</dbReference>
<dbReference type="Pfam" id="PF00271">
    <property type="entry name" value="Helicase_C"/>
    <property type="match status" value="1"/>
</dbReference>
<dbReference type="GO" id="GO:0006793">
    <property type="term" value="P:phosphorus metabolic process"/>
    <property type="evidence" value="ECO:0007669"/>
    <property type="project" value="UniProtKB-ARBA"/>
</dbReference>
<dbReference type="GO" id="GO:0016887">
    <property type="term" value="F:ATP hydrolysis activity"/>
    <property type="evidence" value="ECO:0007669"/>
    <property type="project" value="TreeGrafter"/>
</dbReference>